<dbReference type="GO" id="GO:0003729">
    <property type="term" value="F:mRNA binding"/>
    <property type="evidence" value="ECO:0007669"/>
    <property type="project" value="TreeGrafter"/>
</dbReference>
<protein>
    <submittedName>
        <fullName evidence="13">RRM domain-containing protein</fullName>
    </submittedName>
</protein>
<reference evidence="12" key="1">
    <citation type="journal article" date="2013" name="Genetics">
        <title>The draft genome and transcriptome of Panagrellus redivivus are shaped by the harsh demands of a free-living lifestyle.</title>
        <authorList>
            <person name="Srinivasan J."/>
            <person name="Dillman A.R."/>
            <person name="Macchietto M.G."/>
            <person name="Heikkinen L."/>
            <person name="Lakso M."/>
            <person name="Fracchia K.M."/>
            <person name="Antoshechkin I."/>
            <person name="Mortazavi A."/>
            <person name="Wong G."/>
            <person name="Sternberg P.W."/>
        </authorList>
    </citation>
    <scope>NUCLEOTIDE SEQUENCE [LARGE SCALE GENOMIC DNA]</scope>
    <source>
        <strain evidence="12">MT8872</strain>
    </source>
</reference>
<feature type="compositionally biased region" description="Basic residues" evidence="10">
    <location>
        <begin position="186"/>
        <end position="219"/>
    </location>
</feature>
<evidence type="ECO:0000313" key="12">
    <source>
        <dbReference type="Proteomes" id="UP000492821"/>
    </source>
</evidence>
<name>A0A7E4UW55_PANRE</name>
<feature type="domain" description="RRM" evidence="11">
    <location>
        <begin position="4"/>
        <end position="74"/>
    </location>
</feature>
<feature type="compositionally biased region" description="Basic and acidic residues" evidence="10">
    <location>
        <begin position="74"/>
        <end position="87"/>
    </location>
</feature>
<evidence type="ECO:0000313" key="13">
    <source>
        <dbReference type="WBParaSite" id="Pan_g13541.t1"/>
    </source>
</evidence>
<dbReference type="WBParaSite" id="Pan_g13541.t1">
    <property type="protein sequence ID" value="Pan_g13541.t1"/>
    <property type="gene ID" value="Pan_g13541"/>
</dbReference>
<dbReference type="FunFam" id="3.30.70.330:FF:000028">
    <property type="entry name" value="Putative serine/arginine-rich splicing factor 4"/>
    <property type="match status" value="1"/>
</dbReference>
<reference evidence="13" key="2">
    <citation type="submission" date="2020-10" db="UniProtKB">
        <authorList>
            <consortium name="WormBaseParasite"/>
        </authorList>
    </citation>
    <scope>IDENTIFICATION</scope>
</reference>
<keyword evidence="7" id="KW-0508">mRNA splicing</keyword>
<sequence length="219" mass="24676">MSGTRVYVGHLASRATERDVEDFFRSYGKIRDIVLKSGFGFVEFSDSRDASDAVDDLNGRELCGERVVIQISRRPRESDRYGSDRRGPPGGGPPRRGERYGPPVQTRYRILIENLSTRCSWQDLKDMMRGAGEVTYADAHKKEPNTGVVCFSNSADLKTAMEKYQGREINGRRIKLIDDSESGGGRRSRSRSPRRSASRSRSPRSRSHSPRSRSRSGSR</sequence>
<evidence type="ECO:0000256" key="7">
    <source>
        <dbReference type="ARBA" id="ARBA00023187"/>
    </source>
</evidence>
<feature type="region of interest" description="Disordered" evidence="10">
    <location>
        <begin position="74"/>
        <end position="103"/>
    </location>
</feature>
<keyword evidence="4" id="KW-0507">mRNA processing</keyword>
<keyword evidence="8" id="KW-0539">Nucleus</keyword>
<evidence type="ECO:0000256" key="3">
    <source>
        <dbReference type="ARBA" id="ARBA00022553"/>
    </source>
</evidence>
<evidence type="ECO:0000259" key="11">
    <source>
        <dbReference type="PROSITE" id="PS50102"/>
    </source>
</evidence>
<dbReference type="PROSITE" id="PS50102">
    <property type="entry name" value="RRM"/>
    <property type="match status" value="2"/>
</dbReference>
<dbReference type="Proteomes" id="UP000492821">
    <property type="component" value="Unassembled WGS sequence"/>
</dbReference>
<evidence type="ECO:0000256" key="10">
    <source>
        <dbReference type="SAM" id="MobiDB-lite"/>
    </source>
</evidence>
<feature type="region of interest" description="Disordered" evidence="10">
    <location>
        <begin position="174"/>
        <end position="219"/>
    </location>
</feature>
<dbReference type="GO" id="GO:0005634">
    <property type="term" value="C:nucleus"/>
    <property type="evidence" value="ECO:0007669"/>
    <property type="project" value="UniProtKB-SubCell"/>
</dbReference>
<dbReference type="InterPro" id="IPR035979">
    <property type="entry name" value="RBD_domain_sf"/>
</dbReference>
<comment type="subcellular location">
    <subcellularLocation>
        <location evidence="1">Nucleus</location>
    </subcellularLocation>
</comment>
<accession>A0A7E4UW55</accession>
<dbReference type="CDD" id="cd12337">
    <property type="entry name" value="RRM1_SRSF4_like"/>
    <property type="match status" value="1"/>
</dbReference>
<dbReference type="InterPro" id="IPR012677">
    <property type="entry name" value="Nucleotide-bd_a/b_plait_sf"/>
</dbReference>
<dbReference type="Pfam" id="PF00076">
    <property type="entry name" value="RRM_1"/>
    <property type="match status" value="2"/>
</dbReference>
<dbReference type="GO" id="GO:0005737">
    <property type="term" value="C:cytoplasm"/>
    <property type="evidence" value="ECO:0007669"/>
    <property type="project" value="TreeGrafter"/>
</dbReference>
<proteinExistence type="inferred from homology"/>
<evidence type="ECO:0000256" key="6">
    <source>
        <dbReference type="ARBA" id="ARBA00022884"/>
    </source>
</evidence>
<dbReference type="PANTHER" id="PTHR23003:SF51">
    <property type="entry name" value="SERINE-ARGININE PROTEIN 55"/>
    <property type="match status" value="1"/>
</dbReference>
<keyword evidence="12" id="KW-1185">Reference proteome</keyword>
<keyword evidence="3" id="KW-0597">Phosphoprotein</keyword>
<dbReference type="GO" id="GO:0008380">
    <property type="term" value="P:RNA splicing"/>
    <property type="evidence" value="ECO:0007669"/>
    <property type="project" value="UniProtKB-KW"/>
</dbReference>
<evidence type="ECO:0000256" key="8">
    <source>
        <dbReference type="ARBA" id="ARBA00023242"/>
    </source>
</evidence>
<dbReference type="InterPro" id="IPR000504">
    <property type="entry name" value="RRM_dom"/>
</dbReference>
<comment type="similarity">
    <text evidence="2">Belongs to the splicing factor SR family.</text>
</comment>
<dbReference type="GO" id="GO:0006397">
    <property type="term" value="P:mRNA processing"/>
    <property type="evidence" value="ECO:0007669"/>
    <property type="project" value="UniProtKB-KW"/>
</dbReference>
<dbReference type="InterPro" id="IPR050374">
    <property type="entry name" value="RRT5_SRSF_SR"/>
</dbReference>
<evidence type="ECO:0000256" key="2">
    <source>
        <dbReference type="ARBA" id="ARBA00010269"/>
    </source>
</evidence>
<dbReference type="SMART" id="SM00360">
    <property type="entry name" value="RRM"/>
    <property type="match status" value="2"/>
</dbReference>
<dbReference type="PANTHER" id="PTHR23003">
    <property type="entry name" value="RNA RECOGNITION MOTIF RRM DOMAIN CONTAINING PROTEIN"/>
    <property type="match status" value="1"/>
</dbReference>
<dbReference type="Gene3D" id="3.30.70.330">
    <property type="match status" value="2"/>
</dbReference>
<keyword evidence="6 9" id="KW-0694">RNA-binding</keyword>
<evidence type="ECO:0000256" key="5">
    <source>
        <dbReference type="ARBA" id="ARBA00022737"/>
    </source>
</evidence>
<evidence type="ECO:0000256" key="1">
    <source>
        <dbReference type="ARBA" id="ARBA00004123"/>
    </source>
</evidence>
<dbReference type="AlphaFoldDB" id="A0A7E4UW55"/>
<evidence type="ECO:0000256" key="4">
    <source>
        <dbReference type="ARBA" id="ARBA00022664"/>
    </source>
</evidence>
<dbReference type="SUPFAM" id="SSF54928">
    <property type="entry name" value="RNA-binding domain, RBD"/>
    <property type="match status" value="1"/>
</dbReference>
<organism evidence="12 13">
    <name type="scientific">Panagrellus redivivus</name>
    <name type="common">Microworm</name>
    <dbReference type="NCBI Taxonomy" id="6233"/>
    <lineage>
        <taxon>Eukaryota</taxon>
        <taxon>Metazoa</taxon>
        <taxon>Ecdysozoa</taxon>
        <taxon>Nematoda</taxon>
        <taxon>Chromadorea</taxon>
        <taxon>Rhabditida</taxon>
        <taxon>Tylenchina</taxon>
        <taxon>Panagrolaimomorpha</taxon>
        <taxon>Panagrolaimoidea</taxon>
        <taxon>Panagrolaimidae</taxon>
        <taxon>Panagrellus</taxon>
    </lineage>
</organism>
<keyword evidence="5" id="KW-0677">Repeat</keyword>
<feature type="domain" description="RRM" evidence="11">
    <location>
        <begin position="108"/>
        <end position="181"/>
    </location>
</feature>
<evidence type="ECO:0000256" key="9">
    <source>
        <dbReference type="PROSITE-ProRule" id="PRU00176"/>
    </source>
</evidence>